<dbReference type="RefSeq" id="WP_002694664.1">
    <property type="nucleotide sequence ID" value="NZ_AAWS01000006.1"/>
</dbReference>
<organism evidence="2 3">
    <name type="scientific">Microscilla marina ATCC 23134</name>
    <dbReference type="NCBI Taxonomy" id="313606"/>
    <lineage>
        <taxon>Bacteria</taxon>
        <taxon>Pseudomonadati</taxon>
        <taxon>Bacteroidota</taxon>
        <taxon>Cytophagia</taxon>
        <taxon>Cytophagales</taxon>
        <taxon>Microscillaceae</taxon>
        <taxon>Microscilla</taxon>
    </lineage>
</organism>
<keyword evidence="3" id="KW-1185">Reference proteome</keyword>
<dbReference type="OrthoDB" id="980086at2"/>
<keyword evidence="1" id="KW-0472">Membrane</keyword>
<evidence type="ECO:0000313" key="2">
    <source>
        <dbReference type="EMBL" id="EAY30437.1"/>
    </source>
</evidence>
<reference evidence="2 3" key="1">
    <citation type="submission" date="2007-01" db="EMBL/GenBank/DDBJ databases">
        <authorList>
            <person name="Haygood M."/>
            <person name="Podell S."/>
            <person name="Anderson C."/>
            <person name="Hopkinson B."/>
            <person name="Roe K."/>
            <person name="Barbeau K."/>
            <person name="Gaasterland T."/>
            <person name="Ferriera S."/>
            <person name="Johnson J."/>
            <person name="Kravitz S."/>
            <person name="Beeson K."/>
            <person name="Sutton G."/>
            <person name="Rogers Y.-H."/>
            <person name="Friedman R."/>
            <person name="Frazier M."/>
            <person name="Venter J.C."/>
        </authorList>
    </citation>
    <scope>NUCLEOTIDE SEQUENCE [LARGE SCALE GENOMIC DNA]</scope>
    <source>
        <strain evidence="2 3">ATCC 23134</strain>
    </source>
</reference>
<keyword evidence="1" id="KW-1133">Transmembrane helix</keyword>
<keyword evidence="1" id="KW-0812">Transmembrane</keyword>
<evidence type="ECO:0000256" key="1">
    <source>
        <dbReference type="SAM" id="Phobius"/>
    </source>
</evidence>
<feature type="transmembrane region" description="Helical" evidence="1">
    <location>
        <begin position="590"/>
        <end position="607"/>
    </location>
</feature>
<gene>
    <name evidence="2" type="ORF">M23134_03073</name>
</gene>
<protein>
    <submittedName>
        <fullName evidence="2">Uncharacterized protein</fullName>
    </submittedName>
</protein>
<dbReference type="AlphaFoldDB" id="A1ZG20"/>
<name>A1ZG20_MICM2</name>
<feature type="transmembrane region" description="Helical" evidence="1">
    <location>
        <begin position="20"/>
        <end position="39"/>
    </location>
</feature>
<dbReference type="Proteomes" id="UP000004095">
    <property type="component" value="Unassembled WGS sequence"/>
</dbReference>
<evidence type="ECO:0000313" key="3">
    <source>
        <dbReference type="Proteomes" id="UP000004095"/>
    </source>
</evidence>
<proteinExistence type="predicted"/>
<accession>A1ZG20</accession>
<dbReference type="EMBL" id="AAWS01000006">
    <property type="protein sequence ID" value="EAY30437.1"/>
    <property type="molecule type" value="Genomic_DNA"/>
</dbReference>
<comment type="caution">
    <text evidence="2">The sequence shown here is derived from an EMBL/GenBank/DDBJ whole genome shotgun (WGS) entry which is preliminary data.</text>
</comment>
<sequence>MKPEEMKPEHIVWLVNSQTFWVVVWVTLGMWALLSWQAWQRSNKKYLAGRLLASTGLVVALAMLGLQPACQTAQKTLSAILLTNEYTLATVDSLREREDSVLVFAYQGGGIDKHTIKAPDAAFIQRNYPQLGTLHIVGNGVQPYELPTLKAFNTVFHLNPIPAGFTTVSYARQTIAQDLWQVKGSYHNPTDTNVTLVLASPGGAVDSALIGSRQTESFALRDSPKEAGQFIYRMLVKAPTGDTLHNESVPVHIRPKQKLNIVIINSFPRFETKYLKNWLAAEGHQVAVRAIISKNKVKDEFVNQSATSFQLNTTLLRQIDLLILDAEYAQGLGVGTIAVLRQAVKNEGLGVLIQADESGRVPATLTNFPLGRVEREKTLINGSDLGVKGNFELKQLPYLLQQKLGTLALVRNQQGQALVGYNVTGLGAVGISLIAESYQLLLDGNPNYYAAYWSHLLSKLAKKQTPVHVWEANTVFPKVNMACKLTLSTALPQPVGTLTQAGNVLEFYLQNQVNFDQKWQGNLWAKHQGWHQLQVKGDTTQTPLYIFDKDDWQSWQTIQQIRANNRWAKQTATQTKSNAMVPLTQRRPIPLLYFFGLFLLCAGFLWLEPKL</sequence>
<dbReference type="eggNOG" id="ENOG502Z7W1">
    <property type="taxonomic scope" value="Bacteria"/>
</dbReference>
<feature type="transmembrane region" description="Helical" evidence="1">
    <location>
        <begin position="51"/>
        <end position="69"/>
    </location>
</feature>